<feature type="domain" description="Peptidase M15C" evidence="2">
    <location>
        <begin position="175"/>
        <end position="240"/>
    </location>
</feature>
<dbReference type="CDD" id="cd14845">
    <property type="entry name" value="L-Ala-D-Glu_peptidase_like"/>
    <property type="match status" value="1"/>
</dbReference>
<organism evidence="3 4">
    <name type="scientific">Noviherbaspirillum saxi</name>
    <dbReference type="NCBI Taxonomy" id="2320863"/>
    <lineage>
        <taxon>Bacteria</taxon>
        <taxon>Pseudomonadati</taxon>
        <taxon>Pseudomonadota</taxon>
        <taxon>Betaproteobacteria</taxon>
        <taxon>Burkholderiales</taxon>
        <taxon>Oxalobacteraceae</taxon>
        <taxon>Noviherbaspirillum</taxon>
    </lineage>
</organism>
<evidence type="ECO:0000256" key="1">
    <source>
        <dbReference type="SAM" id="Phobius"/>
    </source>
</evidence>
<comment type="caution">
    <text evidence="3">The sequence shown here is derived from an EMBL/GenBank/DDBJ whole genome shotgun (WGS) entry which is preliminary data.</text>
</comment>
<keyword evidence="1" id="KW-1133">Transmembrane helix</keyword>
<dbReference type="InterPro" id="IPR039561">
    <property type="entry name" value="Peptidase_M15C"/>
</dbReference>
<dbReference type="Gene3D" id="3.30.1380.10">
    <property type="match status" value="1"/>
</dbReference>
<evidence type="ECO:0000313" key="3">
    <source>
        <dbReference type="EMBL" id="RJF95849.1"/>
    </source>
</evidence>
<gene>
    <name evidence="3" type="ORF">D3871_21005</name>
</gene>
<name>A0A3A3FQ67_9BURK</name>
<sequence length="251" mass="28042">MRARRRVRQASAATIEELSTLATPCSRIFAIFILNARASLKAVSAKRKSFALIALLIVLPVLLISLVSSGPTLDGYDDLPAAADPVILSLLNGEQLVPPPALPPEVFMTREVAAERIELASASREWALLDADFRQRLLAVYRMMERHGYQMALVEGYRSPMRQEALASIGQHVTNARAFQSYHQFGLAADNGFYRDGRLVISEKDSWAMAGYRLYGQYAESVGLTWGGRWQMRDFGHVELRRQISTSAQRK</sequence>
<dbReference type="Pfam" id="PF13539">
    <property type="entry name" value="Peptidase_M15_4"/>
    <property type="match status" value="1"/>
</dbReference>
<dbReference type="AlphaFoldDB" id="A0A3A3FQ67"/>
<reference evidence="4" key="1">
    <citation type="submission" date="2018-09" db="EMBL/GenBank/DDBJ databases">
        <authorList>
            <person name="Zhu H."/>
        </authorList>
    </citation>
    <scope>NUCLEOTIDE SEQUENCE [LARGE SCALE GENOMIC DNA]</scope>
    <source>
        <strain evidence="4">K1R23-30</strain>
    </source>
</reference>
<keyword evidence="4" id="KW-1185">Reference proteome</keyword>
<accession>A0A3A3FQ67</accession>
<protein>
    <submittedName>
        <fullName evidence="3">M15 family peptidase</fullName>
    </submittedName>
</protein>
<dbReference type="OrthoDB" id="8479979at2"/>
<dbReference type="EMBL" id="QYUO01000002">
    <property type="protein sequence ID" value="RJF95849.1"/>
    <property type="molecule type" value="Genomic_DNA"/>
</dbReference>
<keyword evidence="1" id="KW-0472">Membrane</keyword>
<evidence type="ECO:0000313" key="4">
    <source>
        <dbReference type="Proteomes" id="UP000265955"/>
    </source>
</evidence>
<feature type="transmembrane region" description="Helical" evidence="1">
    <location>
        <begin position="49"/>
        <end position="67"/>
    </location>
</feature>
<dbReference type="Proteomes" id="UP000265955">
    <property type="component" value="Unassembled WGS sequence"/>
</dbReference>
<dbReference type="InterPro" id="IPR009045">
    <property type="entry name" value="Zn_M74/Hedgehog-like"/>
</dbReference>
<proteinExistence type="predicted"/>
<dbReference type="SUPFAM" id="SSF55166">
    <property type="entry name" value="Hedgehog/DD-peptidase"/>
    <property type="match status" value="1"/>
</dbReference>
<evidence type="ECO:0000259" key="2">
    <source>
        <dbReference type="Pfam" id="PF13539"/>
    </source>
</evidence>
<keyword evidence="1" id="KW-0812">Transmembrane</keyword>
<dbReference type="GO" id="GO:0008233">
    <property type="term" value="F:peptidase activity"/>
    <property type="evidence" value="ECO:0007669"/>
    <property type="project" value="InterPro"/>
</dbReference>